<dbReference type="PANTHER" id="PTHR24252">
    <property type="entry name" value="ACROSIN-RELATED"/>
    <property type="match status" value="1"/>
</dbReference>
<dbReference type="CDD" id="cd00190">
    <property type="entry name" value="Tryp_SPc"/>
    <property type="match status" value="1"/>
</dbReference>
<dbReference type="SUPFAM" id="SSF50494">
    <property type="entry name" value="Trypsin-like serine proteases"/>
    <property type="match status" value="1"/>
</dbReference>
<evidence type="ECO:0000256" key="1">
    <source>
        <dbReference type="ARBA" id="ARBA00022670"/>
    </source>
</evidence>
<evidence type="ECO:0000256" key="3">
    <source>
        <dbReference type="ARBA" id="ARBA00022825"/>
    </source>
</evidence>
<dbReference type="InterPro" id="IPR001254">
    <property type="entry name" value="Trypsin_dom"/>
</dbReference>
<feature type="chain" id="PRO_5040329214" evidence="6">
    <location>
        <begin position="20"/>
        <end position="260"/>
    </location>
</feature>
<dbReference type="PROSITE" id="PS50240">
    <property type="entry name" value="TRYPSIN_DOM"/>
    <property type="match status" value="1"/>
</dbReference>
<dbReference type="GO" id="GO:0006508">
    <property type="term" value="P:proteolysis"/>
    <property type="evidence" value="ECO:0007669"/>
    <property type="project" value="UniProtKB-KW"/>
</dbReference>
<reference evidence="8" key="1">
    <citation type="journal article" date="2021" name="Nat. Commun.">
        <title>Genetic determinants of endophytism in the Arabidopsis root mycobiome.</title>
        <authorList>
            <person name="Mesny F."/>
            <person name="Miyauchi S."/>
            <person name="Thiergart T."/>
            <person name="Pickel B."/>
            <person name="Atanasova L."/>
            <person name="Karlsson M."/>
            <person name="Huettel B."/>
            <person name="Barry K.W."/>
            <person name="Haridas S."/>
            <person name="Chen C."/>
            <person name="Bauer D."/>
            <person name="Andreopoulos W."/>
            <person name="Pangilinan J."/>
            <person name="LaButti K."/>
            <person name="Riley R."/>
            <person name="Lipzen A."/>
            <person name="Clum A."/>
            <person name="Drula E."/>
            <person name="Henrissat B."/>
            <person name="Kohler A."/>
            <person name="Grigoriev I.V."/>
            <person name="Martin F.M."/>
            <person name="Hacquard S."/>
        </authorList>
    </citation>
    <scope>NUCLEOTIDE SEQUENCE</scope>
    <source>
        <strain evidence="8">MPI-CAGE-AT-0147</strain>
    </source>
</reference>
<dbReference type="InterPro" id="IPR009003">
    <property type="entry name" value="Peptidase_S1_PA"/>
</dbReference>
<sequence length="260" mass="26363">MAFKLSLAAILAMPALSLGSPLPQSTPPSVPAGIVGGTAAQLGDFPYIVSISRNGGRWCGGSLLDANTVLTAAHCSQLSASSVQVRAGSLKWGSGGKQVRVSSIVSHPNYNSGTTDNDIAIWRLASPIEASDTIGYATLAKDGSDPVADSLLTVAGWGALTQGGSSPEDLQKVTVPVVSRAECREQYGTNAITDGMFCAGLDEGGKDSCQGDSGGPIVDDATGEVVGIVSWGQGCAQPGFAGVYARVGHFISFITSTIGN</sequence>
<dbReference type="InterPro" id="IPR018114">
    <property type="entry name" value="TRYPSIN_HIS"/>
</dbReference>
<dbReference type="GO" id="GO:0004252">
    <property type="term" value="F:serine-type endopeptidase activity"/>
    <property type="evidence" value="ECO:0007669"/>
    <property type="project" value="InterPro"/>
</dbReference>
<comment type="caution">
    <text evidence="8">The sequence shown here is derived from an EMBL/GenBank/DDBJ whole genome shotgun (WGS) entry which is preliminary data.</text>
</comment>
<dbReference type="PROSITE" id="PS00134">
    <property type="entry name" value="TRYPSIN_HIS"/>
    <property type="match status" value="1"/>
</dbReference>
<dbReference type="Proteomes" id="UP000738349">
    <property type="component" value="Unassembled WGS sequence"/>
</dbReference>
<protein>
    <submittedName>
        <fullName evidence="8">Trypsin-like cysteine/serine peptidase domain-containing protein</fullName>
    </submittedName>
</protein>
<dbReference type="InterPro" id="IPR001314">
    <property type="entry name" value="Peptidase_S1A"/>
</dbReference>
<name>A0A9P9FTI3_9HYPO</name>
<accession>A0A9P9FTI3</accession>
<keyword evidence="2 5" id="KW-0378">Hydrolase</keyword>
<dbReference type="Pfam" id="PF00089">
    <property type="entry name" value="Trypsin"/>
    <property type="match status" value="1"/>
</dbReference>
<dbReference type="PROSITE" id="PS00135">
    <property type="entry name" value="TRYPSIN_SER"/>
    <property type="match status" value="1"/>
</dbReference>
<feature type="signal peptide" evidence="6">
    <location>
        <begin position="1"/>
        <end position="19"/>
    </location>
</feature>
<evidence type="ECO:0000256" key="4">
    <source>
        <dbReference type="ARBA" id="ARBA00023157"/>
    </source>
</evidence>
<gene>
    <name evidence="8" type="ORF">EDB81DRAFT_835808</name>
</gene>
<dbReference type="InterPro" id="IPR043504">
    <property type="entry name" value="Peptidase_S1_PA_chymotrypsin"/>
</dbReference>
<proteinExistence type="predicted"/>
<evidence type="ECO:0000259" key="7">
    <source>
        <dbReference type="PROSITE" id="PS50240"/>
    </source>
</evidence>
<organism evidence="8 9">
    <name type="scientific">Dactylonectria macrodidyma</name>
    <dbReference type="NCBI Taxonomy" id="307937"/>
    <lineage>
        <taxon>Eukaryota</taxon>
        <taxon>Fungi</taxon>
        <taxon>Dikarya</taxon>
        <taxon>Ascomycota</taxon>
        <taxon>Pezizomycotina</taxon>
        <taxon>Sordariomycetes</taxon>
        <taxon>Hypocreomycetidae</taxon>
        <taxon>Hypocreales</taxon>
        <taxon>Nectriaceae</taxon>
        <taxon>Dactylonectria</taxon>
    </lineage>
</organism>
<evidence type="ECO:0000256" key="6">
    <source>
        <dbReference type="SAM" id="SignalP"/>
    </source>
</evidence>
<dbReference type="PRINTS" id="PR00722">
    <property type="entry name" value="CHYMOTRYPSIN"/>
</dbReference>
<dbReference type="Gene3D" id="2.40.10.10">
    <property type="entry name" value="Trypsin-like serine proteases"/>
    <property type="match status" value="2"/>
</dbReference>
<evidence type="ECO:0000313" key="9">
    <source>
        <dbReference type="Proteomes" id="UP000738349"/>
    </source>
</evidence>
<dbReference type="EMBL" id="JAGMUV010000001">
    <property type="protein sequence ID" value="KAH7175313.1"/>
    <property type="molecule type" value="Genomic_DNA"/>
</dbReference>
<evidence type="ECO:0000313" key="8">
    <source>
        <dbReference type="EMBL" id="KAH7175313.1"/>
    </source>
</evidence>
<evidence type="ECO:0000256" key="5">
    <source>
        <dbReference type="RuleBase" id="RU363034"/>
    </source>
</evidence>
<feature type="domain" description="Peptidase S1" evidence="7">
    <location>
        <begin position="34"/>
        <end position="259"/>
    </location>
</feature>
<keyword evidence="4" id="KW-1015">Disulfide bond</keyword>
<dbReference type="FunFam" id="2.40.10.10:FF:000077">
    <property type="entry name" value="Predicted protein"/>
    <property type="match status" value="1"/>
</dbReference>
<dbReference type="SMART" id="SM00020">
    <property type="entry name" value="Tryp_SPc"/>
    <property type="match status" value="1"/>
</dbReference>
<keyword evidence="3 5" id="KW-0720">Serine protease</keyword>
<keyword evidence="6" id="KW-0732">Signal</keyword>
<dbReference type="AlphaFoldDB" id="A0A9P9FTI3"/>
<evidence type="ECO:0000256" key="2">
    <source>
        <dbReference type="ARBA" id="ARBA00022801"/>
    </source>
</evidence>
<dbReference type="InterPro" id="IPR033116">
    <property type="entry name" value="TRYPSIN_SER"/>
</dbReference>
<dbReference type="PANTHER" id="PTHR24252:SF7">
    <property type="entry name" value="HYALIN"/>
    <property type="match status" value="1"/>
</dbReference>
<keyword evidence="1 5" id="KW-0645">Protease</keyword>
<keyword evidence="9" id="KW-1185">Reference proteome</keyword>
<dbReference type="OrthoDB" id="6380398at2759"/>